<keyword evidence="3" id="KW-0808">Transferase</keyword>
<keyword evidence="7" id="KW-0833">Ubl conjugation pathway</keyword>
<evidence type="ECO:0000256" key="1">
    <source>
        <dbReference type="ARBA" id="ARBA00001798"/>
    </source>
</evidence>
<dbReference type="PANTHER" id="PTHR11685">
    <property type="entry name" value="RBR FAMILY RING FINGER AND IBR DOMAIN-CONTAINING"/>
    <property type="match status" value="1"/>
</dbReference>
<dbReference type="Gene3D" id="3.30.40.10">
    <property type="entry name" value="Zinc/RING finger domain, C3HC4 (zinc finger)"/>
    <property type="match status" value="1"/>
</dbReference>
<evidence type="ECO:0000256" key="6">
    <source>
        <dbReference type="ARBA" id="ARBA00022771"/>
    </source>
</evidence>
<dbReference type="InterPro" id="IPR031127">
    <property type="entry name" value="E3_UB_ligase_RBR"/>
</dbReference>
<dbReference type="PROSITE" id="PS00518">
    <property type="entry name" value="ZF_RING_1"/>
    <property type="match status" value="1"/>
</dbReference>
<dbReference type="OrthoDB" id="9977870at2759"/>
<evidence type="ECO:0000256" key="9">
    <source>
        <dbReference type="SAM" id="MobiDB-lite"/>
    </source>
</evidence>
<dbReference type="SUPFAM" id="SSF57850">
    <property type="entry name" value="RING/U-box"/>
    <property type="match status" value="2"/>
</dbReference>
<evidence type="ECO:0000259" key="10">
    <source>
        <dbReference type="PROSITE" id="PS51873"/>
    </source>
</evidence>
<keyword evidence="8" id="KW-0862">Zinc</keyword>
<evidence type="ECO:0000313" key="13">
    <source>
        <dbReference type="Proteomes" id="UP000230605"/>
    </source>
</evidence>
<feature type="region of interest" description="Disordered" evidence="9">
    <location>
        <begin position="145"/>
        <end position="232"/>
    </location>
</feature>
<reference evidence="11 13" key="1">
    <citation type="submission" date="2015-10" db="EMBL/GenBank/DDBJ databases">
        <title>The cercosporin biosynthetic gene cluster was horizontally transferred to several fungal lineages and shown to be expanded in Cercospora beticola based on microsynteny with recipient genomes.</title>
        <authorList>
            <person name="De Jonge R."/>
            <person name="Ebert M.K."/>
            <person name="Suttle J.C."/>
            <person name="Jurick Ii W.M."/>
            <person name="Secor G.A."/>
            <person name="Thomma B.P."/>
            <person name="Van De Peer Y."/>
            <person name="Bolton M.D."/>
        </authorList>
    </citation>
    <scope>NUCLEOTIDE SEQUENCE [LARGE SCALE GENOMIC DNA]</scope>
    <source>
        <strain evidence="11 13">09-40</strain>
    </source>
</reference>
<feature type="region of interest" description="Disordered" evidence="9">
    <location>
        <begin position="1"/>
        <end position="120"/>
    </location>
</feature>
<feature type="domain" description="RING-type" evidence="10">
    <location>
        <begin position="234"/>
        <end position="433"/>
    </location>
</feature>
<sequence length="614" mass="69188">MALASVLGRNGRGSKSDRVSRPKSSTWTKDKQTADDEAVAAQPDIDELRRKRAEYYSKPSDERRRVSSIFGTKPSTRSSTKLSAKSTASSTASMPRAVAVARRKRRNPTRTTAKTSKRARVAADNVYAPIERTTAMRRARSVVGRGISDEEVTPEDSISQVGLNPPSRPARASSASSSIPCGITSVDRLEAIPEDHEKPSTSARPTQRRDRRQPSLLGSLLQRNSTKPPRASPRLVECLTCGSDDVPSTKTAKLSCGHRMCHECLKRVFEMSVKDPQHMPPRCCTKEHIPLKHVDKLFDLKFKVLWNKKYEEYHTRNRVYCPTPKCGEWIKPSHFHVTKGRKYGLCPRCNTKVCTSCSAKMHKSADCPKDPEIAQLVKQGKEEGWQSCYNCHAMIELKEGCNHMTCRCTAEFCMICGSKWKTCECPWFNARDLPSADRLNDMRVPEEIQVVYRRVMNAAGIPVPGDPQQPAGGYVAEYRRQRTYNEEMEHRRRQERLDAELARRMQLGLLLEVEVELEDEEPRRSRHRAAHEAAWGLNNNDQGHFMNDNFVANAANVVMSTFGDAAMGRRGDRESGRRRRARQSARQNLDDPGLVPNFLGDESVLGVGPSRRAR</sequence>
<dbReference type="EMBL" id="CP134185">
    <property type="protein sequence ID" value="WPA98798.1"/>
    <property type="molecule type" value="Genomic_DNA"/>
</dbReference>
<dbReference type="PROSITE" id="PS51873">
    <property type="entry name" value="TRIAD"/>
    <property type="match status" value="1"/>
</dbReference>
<reference evidence="12 14" key="2">
    <citation type="submission" date="2023-09" db="EMBL/GenBank/DDBJ databases">
        <title>Complete-Gapless Cercospora beticola genome.</title>
        <authorList>
            <person name="Wyatt N.A."/>
            <person name="Spanner R.E."/>
            <person name="Bolton M.D."/>
        </authorList>
    </citation>
    <scope>NUCLEOTIDE SEQUENCE [LARGE SCALE GENOMIC DNA]</scope>
    <source>
        <strain evidence="12">Cb09-40</strain>
    </source>
</reference>
<dbReference type="Proteomes" id="UP001302367">
    <property type="component" value="Chromosome 2"/>
</dbReference>
<evidence type="ECO:0000256" key="4">
    <source>
        <dbReference type="ARBA" id="ARBA00022723"/>
    </source>
</evidence>
<evidence type="ECO:0000256" key="5">
    <source>
        <dbReference type="ARBA" id="ARBA00022737"/>
    </source>
</evidence>
<proteinExistence type="predicted"/>
<dbReference type="AlphaFoldDB" id="A0A2G5HXH3"/>
<evidence type="ECO:0000313" key="11">
    <source>
        <dbReference type="EMBL" id="PIA97245.1"/>
    </source>
</evidence>
<dbReference type="EMBL" id="LKMD01000102">
    <property type="protein sequence ID" value="PIA97245.1"/>
    <property type="molecule type" value="Genomic_DNA"/>
</dbReference>
<accession>A0A2G5HXH3</accession>
<gene>
    <name evidence="11" type="ORF">CB0940_06182</name>
    <name evidence="12" type="ORF">RHO25_003411</name>
</gene>
<keyword evidence="14" id="KW-1185">Reference proteome</keyword>
<dbReference type="CDD" id="cd20335">
    <property type="entry name" value="BRcat_RBR"/>
    <property type="match status" value="1"/>
</dbReference>
<feature type="compositionally biased region" description="Basic and acidic residues" evidence="9">
    <location>
        <begin position="187"/>
        <end position="199"/>
    </location>
</feature>
<organism evidence="11 13">
    <name type="scientific">Cercospora beticola</name>
    <name type="common">Sugarbeet leaf spot fungus</name>
    <dbReference type="NCBI Taxonomy" id="122368"/>
    <lineage>
        <taxon>Eukaryota</taxon>
        <taxon>Fungi</taxon>
        <taxon>Dikarya</taxon>
        <taxon>Ascomycota</taxon>
        <taxon>Pezizomycotina</taxon>
        <taxon>Dothideomycetes</taxon>
        <taxon>Dothideomycetidae</taxon>
        <taxon>Mycosphaerellales</taxon>
        <taxon>Mycosphaerellaceae</taxon>
        <taxon>Cercospora</taxon>
    </lineage>
</organism>
<dbReference type="InterPro" id="IPR002867">
    <property type="entry name" value="IBR_dom"/>
</dbReference>
<dbReference type="GO" id="GO:0016567">
    <property type="term" value="P:protein ubiquitination"/>
    <property type="evidence" value="ECO:0007669"/>
    <property type="project" value="InterPro"/>
</dbReference>
<dbReference type="InterPro" id="IPR044066">
    <property type="entry name" value="TRIAD_supradom"/>
</dbReference>
<dbReference type="GO" id="GO:0061630">
    <property type="term" value="F:ubiquitin protein ligase activity"/>
    <property type="evidence" value="ECO:0007669"/>
    <property type="project" value="UniProtKB-EC"/>
</dbReference>
<dbReference type="Gene3D" id="1.20.120.1750">
    <property type="match status" value="1"/>
</dbReference>
<keyword evidence="6" id="KW-0863">Zinc-finger</keyword>
<evidence type="ECO:0000313" key="14">
    <source>
        <dbReference type="Proteomes" id="UP001302367"/>
    </source>
</evidence>
<dbReference type="Pfam" id="PF01485">
    <property type="entry name" value="IBR"/>
    <property type="match status" value="1"/>
</dbReference>
<evidence type="ECO:0000313" key="12">
    <source>
        <dbReference type="EMBL" id="WPA98798.1"/>
    </source>
</evidence>
<feature type="compositionally biased region" description="Low complexity" evidence="9">
    <location>
        <begin position="75"/>
        <end position="100"/>
    </location>
</feature>
<evidence type="ECO:0000256" key="2">
    <source>
        <dbReference type="ARBA" id="ARBA00012251"/>
    </source>
</evidence>
<feature type="compositionally biased region" description="Basic and acidic residues" evidence="9">
    <location>
        <begin position="46"/>
        <end position="65"/>
    </location>
</feature>
<dbReference type="EC" id="2.3.2.31" evidence="2"/>
<dbReference type="CDD" id="cd22584">
    <property type="entry name" value="Rcat_RBR_unk"/>
    <property type="match status" value="1"/>
</dbReference>
<keyword evidence="4" id="KW-0479">Metal-binding</keyword>
<dbReference type="InterPro" id="IPR017907">
    <property type="entry name" value="Znf_RING_CS"/>
</dbReference>
<dbReference type="Proteomes" id="UP000230605">
    <property type="component" value="Chromosome 2"/>
</dbReference>
<evidence type="ECO:0000256" key="7">
    <source>
        <dbReference type="ARBA" id="ARBA00022786"/>
    </source>
</evidence>
<keyword evidence="5" id="KW-0677">Repeat</keyword>
<dbReference type="GO" id="GO:0008270">
    <property type="term" value="F:zinc ion binding"/>
    <property type="evidence" value="ECO:0007669"/>
    <property type="project" value="UniProtKB-KW"/>
</dbReference>
<feature type="region of interest" description="Disordered" evidence="9">
    <location>
        <begin position="567"/>
        <end position="614"/>
    </location>
</feature>
<evidence type="ECO:0000256" key="8">
    <source>
        <dbReference type="ARBA" id="ARBA00022833"/>
    </source>
</evidence>
<dbReference type="InterPro" id="IPR013083">
    <property type="entry name" value="Znf_RING/FYVE/PHD"/>
</dbReference>
<comment type="catalytic activity">
    <reaction evidence="1">
        <text>[E2 ubiquitin-conjugating enzyme]-S-ubiquitinyl-L-cysteine + [acceptor protein]-L-lysine = [E2 ubiquitin-conjugating enzyme]-L-cysteine + [acceptor protein]-N(6)-ubiquitinyl-L-lysine.</text>
        <dbReference type="EC" id="2.3.2.31"/>
    </reaction>
</comment>
<name>A0A2G5HXH3_CERBT</name>
<evidence type="ECO:0000256" key="3">
    <source>
        <dbReference type="ARBA" id="ARBA00022679"/>
    </source>
</evidence>
<protein>
    <recommendedName>
        <fullName evidence="2">RBR-type E3 ubiquitin transferase</fullName>
        <ecNumber evidence="2">2.3.2.31</ecNumber>
    </recommendedName>
</protein>
<feature type="compositionally biased region" description="Low complexity" evidence="9">
    <location>
        <begin position="169"/>
        <end position="178"/>
    </location>
</feature>